<dbReference type="Proteomes" id="UP000237271">
    <property type="component" value="Unassembled WGS sequence"/>
</dbReference>
<dbReference type="EMBL" id="NCKW01007818">
    <property type="protein sequence ID" value="POM69821.1"/>
    <property type="molecule type" value="Genomic_DNA"/>
</dbReference>
<sequence length="82" mass="9786">MVLRQLNIYYEGRRDDSTCRRCQLGKEIQTHIFWECPHAKDPGIRKRTSKIQRLLRISKSATDLNKDEDATKTRHRELFISI</sequence>
<evidence type="ECO:0000313" key="1">
    <source>
        <dbReference type="EMBL" id="POM69821.1"/>
    </source>
</evidence>
<comment type="caution">
    <text evidence="1">The sequence shown here is derived from an EMBL/GenBank/DDBJ whole genome shotgun (WGS) entry which is preliminary data.</text>
</comment>
<name>A0A2P4XW87_9STRA</name>
<gene>
    <name evidence="1" type="ORF">PHPALM_13857</name>
</gene>
<organism evidence="1 2">
    <name type="scientific">Phytophthora palmivora</name>
    <dbReference type="NCBI Taxonomy" id="4796"/>
    <lineage>
        <taxon>Eukaryota</taxon>
        <taxon>Sar</taxon>
        <taxon>Stramenopiles</taxon>
        <taxon>Oomycota</taxon>
        <taxon>Peronosporomycetes</taxon>
        <taxon>Peronosporales</taxon>
        <taxon>Peronosporaceae</taxon>
        <taxon>Phytophthora</taxon>
    </lineage>
</organism>
<evidence type="ECO:0000313" key="2">
    <source>
        <dbReference type="Proteomes" id="UP000237271"/>
    </source>
</evidence>
<dbReference type="AlphaFoldDB" id="A0A2P4XW87"/>
<proteinExistence type="predicted"/>
<keyword evidence="2" id="KW-1185">Reference proteome</keyword>
<accession>A0A2P4XW87</accession>
<protein>
    <submittedName>
        <fullName evidence="1">Uncharacterized protein</fullName>
    </submittedName>
</protein>
<reference evidence="1 2" key="1">
    <citation type="journal article" date="2017" name="Genome Biol. Evol.">
        <title>Phytophthora megakarya and P. palmivora, closely related causal agents of cacao black pod rot, underwent increases in genome sizes and gene numbers by different mechanisms.</title>
        <authorList>
            <person name="Ali S.S."/>
            <person name="Shao J."/>
            <person name="Lary D.J."/>
            <person name="Kronmiller B."/>
            <person name="Shen D."/>
            <person name="Strem M.D."/>
            <person name="Amoako-Attah I."/>
            <person name="Akrofi A.Y."/>
            <person name="Begoude B.A."/>
            <person name="Ten Hoopen G.M."/>
            <person name="Coulibaly K."/>
            <person name="Kebe B.I."/>
            <person name="Melnick R.L."/>
            <person name="Guiltinan M.J."/>
            <person name="Tyler B.M."/>
            <person name="Meinhardt L.W."/>
            <person name="Bailey B.A."/>
        </authorList>
    </citation>
    <scope>NUCLEOTIDE SEQUENCE [LARGE SCALE GENOMIC DNA]</scope>
    <source>
        <strain evidence="2">sbr112.9</strain>
    </source>
</reference>